<dbReference type="AlphaFoldDB" id="A0A2S5KHT5"/>
<sequence>MIRRSQDYLAAMPNLSLTGLSENWLLKECGHQHWLALAHLFDLPLPDFREADGRSAYAAFVAIRVTQAQLQRISEHQPFSLHTTLEAAGRARFVSQHQLCVGEERLASVELISTLVTRQEQGNNQSACRSGLFVPRAELINPMAGRGLSELAKSFRSQQWQSLWGIEHNRQTDSGEVTFRPSPMGHFNGADFLYCAHFQSLADEAEWQLSSGQQLWQTADRLLCYYGNINLGELLRYGFRVWQQQDGQLRHWLEVTRQSDGQRIADIVTSKTALPASRYRWVGR</sequence>
<reference evidence="1 2" key="1">
    <citation type="submission" date="2018-02" db="EMBL/GenBank/DDBJ databases">
        <title>novel marine gammaproteobacteria from coastal saline agro ecosystem.</title>
        <authorList>
            <person name="Krishnan R."/>
            <person name="Ramesh Kumar N."/>
        </authorList>
    </citation>
    <scope>NUCLEOTIDE SEQUENCE [LARGE SCALE GENOMIC DNA]</scope>
    <source>
        <strain evidence="1 2">228</strain>
    </source>
</reference>
<dbReference type="Gene3D" id="3.10.129.10">
    <property type="entry name" value="Hotdog Thioesterase"/>
    <property type="match status" value="1"/>
</dbReference>
<dbReference type="OrthoDB" id="6847108at2"/>
<evidence type="ECO:0008006" key="3">
    <source>
        <dbReference type="Google" id="ProtNLM"/>
    </source>
</evidence>
<dbReference type="NCBIfam" id="TIGR04098">
    <property type="entry name" value="LnmK_bifunc"/>
    <property type="match status" value="1"/>
</dbReference>
<dbReference type="EMBL" id="PRLP01000169">
    <property type="protein sequence ID" value="PPC73946.1"/>
    <property type="molecule type" value="Genomic_DNA"/>
</dbReference>
<protein>
    <recommendedName>
        <fullName evidence="3">Biosynthetic protein, Pnap_2097 family</fullName>
    </recommendedName>
</protein>
<proteinExistence type="predicted"/>
<gene>
    <name evidence="1" type="ORF">C4K68_27875</name>
</gene>
<evidence type="ECO:0000313" key="1">
    <source>
        <dbReference type="EMBL" id="PPC73946.1"/>
    </source>
</evidence>
<organism evidence="1 2">
    <name type="scientific">Proteobacteria bacterium 228</name>
    <dbReference type="NCBI Taxonomy" id="2083153"/>
    <lineage>
        <taxon>Bacteria</taxon>
        <taxon>Pseudomonadati</taxon>
        <taxon>Pseudomonadota</taxon>
    </lineage>
</organism>
<name>A0A2S5KHT5_9PROT</name>
<evidence type="ECO:0000313" key="2">
    <source>
        <dbReference type="Proteomes" id="UP000238196"/>
    </source>
</evidence>
<accession>A0A2S5KHT5</accession>
<comment type="caution">
    <text evidence="1">The sequence shown here is derived from an EMBL/GenBank/DDBJ whole genome shotgun (WGS) entry which is preliminary data.</text>
</comment>
<dbReference type="Proteomes" id="UP000238196">
    <property type="component" value="Unassembled WGS sequence"/>
</dbReference>
<dbReference type="NCBIfam" id="TIGR04099">
    <property type="entry name" value="biosn_Pnap_2097"/>
    <property type="match status" value="1"/>
</dbReference>
<dbReference type="InterPro" id="IPR024091">
    <property type="entry name" value="LnmK-like_bifun_acyl/decarbox"/>
</dbReference>